<dbReference type="Pfam" id="PF00106">
    <property type="entry name" value="adh_short"/>
    <property type="match status" value="1"/>
</dbReference>
<keyword evidence="5" id="KW-1185">Reference proteome</keyword>
<dbReference type="Gene3D" id="3.40.50.720">
    <property type="entry name" value="NAD(P)-binding Rossmann-like Domain"/>
    <property type="match status" value="1"/>
</dbReference>
<keyword evidence="2" id="KW-0560">Oxidoreductase</keyword>
<reference evidence="5" key="1">
    <citation type="journal article" date="2019" name="Int. J. Syst. Evol. Microbiol.">
        <title>The Global Catalogue of Microorganisms (GCM) 10K type strain sequencing project: providing services to taxonomists for standard genome sequencing and annotation.</title>
        <authorList>
            <consortium name="The Broad Institute Genomics Platform"/>
            <consortium name="The Broad Institute Genome Sequencing Center for Infectious Disease"/>
            <person name="Wu L."/>
            <person name="Ma J."/>
        </authorList>
    </citation>
    <scope>NUCLEOTIDE SEQUENCE [LARGE SCALE GENOMIC DNA]</scope>
    <source>
        <strain evidence="5">CCM 7435</strain>
    </source>
</reference>
<dbReference type="Proteomes" id="UP001597299">
    <property type="component" value="Unassembled WGS sequence"/>
</dbReference>
<name>A0ABW4Z098_9HYPH</name>
<dbReference type="PRINTS" id="PR00081">
    <property type="entry name" value="GDHRDH"/>
</dbReference>
<protein>
    <submittedName>
        <fullName evidence="4">SDR family NAD(P)-dependent oxidoreductase</fullName>
    </submittedName>
</protein>
<dbReference type="PANTHER" id="PTHR43976:SF16">
    <property type="entry name" value="SHORT-CHAIN DEHYDROGENASE_REDUCTASE FAMILY PROTEIN"/>
    <property type="match status" value="1"/>
</dbReference>
<dbReference type="PRINTS" id="PR00080">
    <property type="entry name" value="SDRFAMILY"/>
</dbReference>
<evidence type="ECO:0000313" key="5">
    <source>
        <dbReference type="Proteomes" id="UP001597299"/>
    </source>
</evidence>
<dbReference type="InterPro" id="IPR020904">
    <property type="entry name" value="Sc_DH/Rdtase_CS"/>
</dbReference>
<comment type="similarity">
    <text evidence="1 3">Belongs to the short-chain dehydrogenases/reductases (SDR) family.</text>
</comment>
<gene>
    <name evidence="4" type="ORF">ACFSNC_16405</name>
</gene>
<accession>A0ABW4Z098</accession>
<proteinExistence type="inferred from homology"/>
<dbReference type="PANTHER" id="PTHR43976">
    <property type="entry name" value="SHORT CHAIN DEHYDROGENASE"/>
    <property type="match status" value="1"/>
</dbReference>
<dbReference type="RefSeq" id="WP_213351602.1">
    <property type="nucleotide sequence ID" value="NZ_JAHBGB010000006.1"/>
</dbReference>
<dbReference type="SUPFAM" id="SSF51735">
    <property type="entry name" value="NAD(P)-binding Rossmann-fold domains"/>
    <property type="match status" value="1"/>
</dbReference>
<dbReference type="PROSITE" id="PS00061">
    <property type="entry name" value="ADH_SHORT"/>
    <property type="match status" value="1"/>
</dbReference>
<dbReference type="EMBL" id="JBHUHD010000001">
    <property type="protein sequence ID" value="MFD2141990.1"/>
    <property type="molecule type" value="Genomic_DNA"/>
</dbReference>
<dbReference type="CDD" id="cd05374">
    <property type="entry name" value="17beta-HSD-like_SDR_c"/>
    <property type="match status" value="1"/>
</dbReference>
<dbReference type="InterPro" id="IPR036291">
    <property type="entry name" value="NAD(P)-bd_dom_sf"/>
</dbReference>
<evidence type="ECO:0000313" key="4">
    <source>
        <dbReference type="EMBL" id="MFD2141990.1"/>
    </source>
</evidence>
<organism evidence="4 5">
    <name type="scientific">Ancylobacter oerskovii</name>
    <dbReference type="NCBI Taxonomy" id="459519"/>
    <lineage>
        <taxon>Bacteria</taxon>
        <taxon>Pseudomonadati</taxon>
        <taxon>Pseudomonadota</taxon>
        <taxon>Alphaproteobacteria</taxon>
        <taxon>Hyphomicrobiales</taxon>
        <taxon>Xanthobacteraceae</taxon>
        <taxon>Ancylobacter</taxon>
    </lineage>
</organism>
<evidence type="ECO:0000256" key="3">
    <source>
        <dbReference type="RuleBase" id="RU000363"/>
    </source>
</evidence>
<dbReference type="InterPro" id="IPR051911">
    <property type="entry name" value="SDR_oxidoreductase"/>
</dbReference>
<sequence>MSRQTWFITGASSGLGAATAKAALRAGHRVAATARDSARLSSLAEAGGERVLALSMDLTVPDQIEEAVAAAESWHGIDVLVNNAALGYLAAVEEGEDTKIRTLFETNVFGLAHTIRAALPGMRHRAAGTIINVSSFNGVVAMPSLGYYSATKFAVEGLTEALAQEVAALGIKVLAVEPGGIRTGIVERNLRSPPIEAYRASAHAIIDLLENDRDGTLAPGDPDRIADILVRLAETGDMPRRLIVGADAWAGITAALDARRAEYEAWKDLSHATSFA</sequence>
<evidence type="ECO:0000256" key="1">
    <source>
        <dbReference type="ARBA" id="ARBA00006484"/>
    </source>
</evidence>
<comment type="caution">
    <text evidence="4">The sequence shown here is derived from an EMBL/GenBank/DDBJ whole genome shotgun (WGS) entry which is preliminary data.</text>
</comment>
<evidence type="ECO:0000256" key="2">
    <source>
        <dbReference type="ARBA" id="ARBA00023002"/>
    </source>
</evidence>
<dbReference type="InterPro" id="IPR002347">
    <property type="entry name" value="SDR_fam"/>
</dbReference>